<sequence>MGQGCRVEPFSDGELPITVIPNGKDNGQVWLSEGILKPFVAAHAYGLNAIGAAGGHFSGAANQVKEAIGPYRQLILCPDAGDINNPQVMLRWSKEIKFLESLGKSILIAWWGQETKNDDDIDEIGNLDQVGFITPSQFLEMGKSDPLPFWEKVKRLVARDRKKTRKPLPSPLPTKREAKIYDRSNRLNEWASGKYILDTSPTGSGKSYDAGKATPEMMGVTDLFYITSDPRNVSTPTLKDWPILEGRHAGLSRNPLGEVRTRKRKDSLDRYQEKDLRANCARPFTHAALANQNISHGIESSTICKGCQFLELCRSGKGDYDYLQKRAIALQSKRLIAHPASLPNPKSYDPENGFDYGNTTLIFEESELSCNTTKIVKVGEKDITASSLSKKR</sequence>
<evidence type="ECO:0008006" key="3">
    <source>
        <dbReference type="Google" id="ProtNLM"/>
    </source>
</evidence>
<dbReference type="Proteomes" id="UP000325636">
    <property type="component" value="Unassembled WGS sequence"/>
</dbReference>
<evidence type="ECO:0000313" key="2">
    <source>
        <dbReference type="Proteomes" id="UP000325636"/>
    </source>
</evidence>
<dbReference type="RefSeq" id="WP_150974968.1">
    <property type="nucleotide sequence ID" value="NZ_SRLN01000002.1"/>
</dbReference>
<evidence type="ECO:0000313" key="1">
    <source>
        <dbReference type="EMBL" id="KAB0243986.1"/>
    </source>
</evidence>
<reference evidence="2" key="1">
    <citation type="submission" date="2019-04" db="EMBL/GenBank/DDBJ databases">
        <title>Microviridin 1777: A Toxic Chymotrypsin Inhibitor Discovered by a Metabologenomic Approach.</title>
        <authorList>
            <person name="Sieber S."/>
            <person name="Grendelmeier S.M."/>
            <person name="Harris L.A."/>
            <person name="Mitchell D.A."/>
            <person name="Gademann K."/>
        </authorList>
    </citation>
    <scope>NUCLEOTIDE SEQUENCE [LARGE SCALE GENOMIC DNA]</scope>
    <source>
        <strain evidence="2">EAWAG127a</strain>
    </source>
</reference>
<accession>A0A5J5M0F1</accession>
<gene>
    <name evidence="1" type="ORF">EZJ55_00095</name>
</gene>
<comment type="caution">
    <text evidence="1">The sequence shown here is derived from an EMBL/GenBank/DDBJ whole genome shotgun (WGS) entry which is preliminary data.</text>
</comment>
<protein>
    <recommendedName>
        <fullName evidence="3">DUF3854 domain-containing protein</fullName>
    </recommendedName>
</protein>
<dbReference type="EMBL" id="SRLN01000002">
    <property type="protein sequence ID" value="KAB0243986.1"/>
    <property type="molecule type" value="Genomic_DNA"/>
</dbReference>
<name>A0A5J5M0F1_MICAE</name>
<proteinExistence type="predicted"/>
<dbReference type="AlphaFoldDB" id="A0A5J5M0F1"/>
<organism evidence="1 2">
    <name type="scientific">Microcystis aeruginosa EAWAG127a</name>
    <dbReference type="NCBI Taxonomy" id="2529855"/>
    <lineage>
        <taxon>Bacteria</taxon>
        <taxon>Bacillati</taxon>
        <taxon>Cyanobacteriota</taxon>
        <taxon>Cyanophyceae</taxon>
        <taxon>Oscillatoriophycideae</taxon>
        <taxon>Chroococcales</taxon>
        <taxon>Microcystaceae</taxon>
        <taxon>Microcystis</taxon>
    </lineage>
</organism>